<dbReference type="AlphaFoldDB" id="A0A9D1Y861"/>
<dbReference type="EMBL" id="DXDX01000098">
    <property type="protein sequence ID" value="HIY21324.1"/>
    <property type="molecule type" value="Genomic_DNA"/>
</dbReference>
<evidence type="ECO:0000313" key="4">
    <source>
        <dbReference type="EMBL" id="HIY21324.1"/>
    </source>
</evidence>
<organism evidence="4 5">
    <name type="scientific">Candidatus Flavonifractor merdigallinarum</name>
    <dbReference type="NCBI Taxonomy" id="2838589"/>
    <lineage>
        <taxon>Bacteria</taxon>
        <taxon>Bacillati</taxon>
        <taxon>Bacillota</taxon>
        <taxon>Clostridia</taxon>
        <taxon>Eubacteriales</taxon>
        <taxon>Oscillospiraceae</taxon>
        <taxon>Flavonifractor</taxon>
    </lineage>
</organism>
<comment type="similarity">
    <text evidence="1">Belongs to the serine-aspartate repeat-containing protein (SDr) family.</text>
</comment>
<evidence type="ECO:0000256" key="2">
    <source>
        <dbReference type="ARBA" id="ARBA00022525"/>
    </source>
</evidence>
<evidence type="ECO:0000256" key="3">
    <source>
        <dbReference type="ARBA" id="ARBA00022729"/>
    </source>
</evidence>
<dbReference type="SUPFAM" id="SSF49452">
    <property type="entry name" value="Starch-binding domain-like"/>
    <property type="match status" value="2"/>
</dbReference>
<dbReference type="GO" id="GO:0004180">
    <property type="term" value="F:carboxypeptidase activity"/>
    <property type="evidence" value="ECO:0007669"/>
    <property type="project" value="UniProtKB-KW"/>
</dbReference>
<dbReference type="PANTHER" id="PTHR36108:SF13">
    <property type="entry name" value="COLOSSIN-B-RELATED"/>
    <property type="match status" value="1"/>
</dbReference>
<dbReference type="SUPFAM" id="SSF49478">
    <property type="entry name" value="Cna protein B-type domain"/>
    <property type="match status" value="1"/>
</dbReference>
<evidence type="ECO:0000313" key="5">
    <source>
        <dbReference type="Proteomes" id="UP000823868"/>
    </source>
</evidence>
<accession>A0A9D1Y861</accession>
<keyword evidence="4" id="KW-0378">Hydrolase</keyword>
<dbReference type="Gene3D" id="2.60.40.10">
    <property type="entry name" value="Immunoglobulins"/>
    <property type="match status" value="1"/>
</dbReference>
<comment type="caution">
    <text evidence="4">The sequence shown here is derived from an EMBL/GenBank/DDBJ whole genome shotgun (WGS) entry which is preliminary data.</text>
</comment>
<dbReference type="InterPro" id="IPR013784">
    <property type="entry name" value="Carb-bd-like_fold"/>
</dbReference>
<keyword evidence="4" id="KW-0645">Protease</keyword>
<dbReference type="Proteomes" id="UP000823868">
    <property type="component" value="Unassembled WGS sequence"/>
</dbReference>
<reference evidence="4" key="1">
    <citation type="journal article" date="2021" name="PeerJ">
        <title>Extensive microbial diversity within the chicken gut microbiome revealed by metagenomics and culture.</title>
        <authorList>
            <person name="Gilroy R."/>
            <person name="Ravi A."/>
            <person name="Getino M."/>
            <person name="Pursley I."/>
            <person name="Horton D.L."/>
            <person name="Alikhan N.F."/>
            <person name="Baker D."/>
            <person name="Gharbi K."/>
            <person name="Hall N."/>
            <person name="Watson M."/>
            <person name="Adriaenssens E.M."/>
            <person name="Foster-Nyarko E."/>
            <person name="Jarju S."/>
            <person name="Secka A."/>
            <person name="Antonio M."/>
            <person name="Oren A."/>
            <person name="Chaudhuri R.R."/>
            <person name="La Ragione R."/>
            <person name="Hildebrand F."/>
            <person name="Pallen M.J."/>
        </authorList>
    </citation>
    <scope>NUCLEOTIDE SEQUENCE</scope>
    <source>
        <strain evidence="4">ChiBcec16_6824</strain>
    </source>
</reference>
<sequence>MADVKQDLLGLEYSASFEISGLQEANIDLSLSPTTGTQGTVYGVVTDGTNPIPDATVKLFDSQGQPFQHTMTDADGAYSLDGVPAGSYTVSAVKTGYLLSDAAGVTLSGGDTLQANLRCTAEASLALGTIAGVVKVSKLGTETPLSGVKVTLMNALGVAVASTYTVDDGEFAFYDLADGVYSVLASAEGYQAAAPMAATILRGSIVNMILVMTVDTRTYNGTVSGVIRDHNGNAVAGCFVGLFQMVGGVETLVATTKTNTAGKYLFGGVTGGQYLVKAKLEA</sequence>
<name>A0A9D1Y861_9FIRM</name>
<keyword evidence="3" id="KW-0732">Signal</keyword>
<reference evidence="4" key="2">
    <citation type="submission" date="2021-04" db="EMBL/GenBank/DDBJ databases">
        <authorList>
            <person name="Gilroy R."/>
        </authorList>
    </citation>
    <scope>NUCLEOTIDE SEQUENCE</scope>
    <source>
        <strain evidence="4">ChiBcec16_6824</strain>
    </source>
</reference>
<dbReference type="Gene3D" id="2.60.40.1120">
    <property type="entry name" value="Carboxypeptidase-like, regulatory domain"/>
    <property type="match status" value="2"/>
</dbReference>
<gene>
    <name evidence="4" type="ORF">H9841_05415</name>
</gene>
<keyword evidence="2" id="KW-0964">Secreted</keyword>
<dbReference type="PANTHER" id="PTHR36108">
    <property type="entry name" value="COLOSSIN-B-RELATED"/>
    <property type="match status" value="1"/>
</dbReference>
<dbReference type="GO" id="GO:0030246">
    <property type="term" value="F:carbohydrate binding"/>
    <property type="evidence" value="ECO:0007669"/>
    <property type="project" value="InterPro"/>
</dbReference>
<dbReference type="InterPro" id="IPR013783">
    <property type="entry name" value="Ig-like_fold"/>
</dbReference>
<proteinExistence type="inferred from homology"/>
<evidence type="ECO:0000256" key="1">
    <source>
        <dbReference type="ARBA" id="ARBA00007257"/>
    </source>
</evidence>
<dbReference type="Pfam" id="PF13620">
    <property type="entry name" value="CarboxypepD_reg"/>
    <property type="match status" value="2"/>
</dbReference>
<protein>
    <submittedName>
        <fullName evidence="4">Carboxypeptidase regulatory-like domain-containing protein</fullName>
    </submittedName>
</protein>
<keyword evidence="4" id="KW-0121">Carboxypeptidase</keyword>